<dbReference type="AlphaFoldDB" id="A0A5J4WI53"/>
<name>A0A5J4WI53_9EUKA</name>
<gene>
    <name evidence="1" type="ORF">EZS28_010211</name>
</gene>
<proteinExistence type="predicted"/>
<reference evidence="1 2" key="1">
    <citation type="submission" date="2019-03" db="EMBL/GenBank/DDBJ databases">
        <title>Single cell metagenomics reveals metabolic interactions within the superorganism composed of flagellate Streblomastix strix and complex community of Bacteroidetes bacteria on its surface.</title>
        <authorList>
            <person name="Treitli S.C."/>
            <person name="Kolisko M."/>
            <person name="Husnik F."/>
            <person name="Keeling P."/>
            <person name="Hampl V."/>
        </authorList>
    </citation>
    <scope>NUCLEOTIDE SEQUENCE [LARGE SCALE GENOMIC DNA]</scope>
    <source>
        <strain evidence="1">ST1C</strain>
    </source>
</reference>
<comment type="caution">
    <text evidence="1">The sequence shown here is derived from an EMBL/GenBank/DDBJ whole genome shotgun (WGS) entry which is preliminary data.</text>
</comment>
<evidence type="ECO:0000313" key="1">
    <source>
        <dbReference type="EMBL" id="KAA6394262.1"/>
    </source>
</evidence>
<organism evidence="1 2">
    <name type="scientific">Streblomastix strix</name>
    <dbReference type="NCBI Taxonomy" id="222440"/>
    <lineage>
        <taxon>Eukaryota</taxon>
        <taxon>Metamonada</taxon>
        <taxon>Preaxostyla</taxon>
        <taxon>Oxymonadida</taxon>
        <taxon>Streblomastigidae</taxon>
        <taxon>Streblomastix</taxon>
    </lineage>
</organism>
<evidence type="ECO:0000313" key="2">
    <source>
        <dbReference type="Proteomes" id="UP000324800"/>
    </source>
</evidence>
<dbReference type="EMBL" id="SNRW01001992">
    <property type="protein sequence ID" value="KAA6394262.1"/>
    <property type="molecule type" value="Genomic_DNA"/>
</dbReference>
<sequence>MFPLAAAVAFTSGTFAILGSTLRGCQCVALVYILAVPATPAPVSFRAQVLAVPSSPVAISAWSKKEETYKGCQWSTLAYSVLMPAAPTTLSTNSTASLAWETQSGTTYPLLYHFNHTSILSDSRH</sequence>
<protein>
    <submittedName>
        <fullName evidence="1">Uncharacterized protein</fullName>
    </submittedName>
</protein>
<dbReference type="Proteomes" id="UP000324800">
    <property type="component" value="Unassembled WGS sequence"/>
</dbReference>
<accession>A0A5J4WI53</accession>